<keyword evidence="2 5" id="KW-0808">Transferase</keyword>
<dbReference type="PROSITE" id="PS51679">
    <property type="entry name" value="SAM_MT_C5"/>
    <property type="match status" value="1"/>
</dbReference>
<comment type="caution">
    <text evidence="8">The sequence shown here is derived from an EMBL/GenBank/DDBJ whole genome shotgun (WGS) entry which is preliminary data.</text>
</comment>
<keyword evidence="1 5" id="KW-0489">Methyltransferase</keyword>
<evidence type="ECO:0000313" key="9">
    <source>
        <dbReference type="Proteomes" id="UP000182015"/>
    </source>
</evidence>
<dbReference type="InterPro" id="IPR018117">
    <property type="entry name" value="C5_DNA_meth_AS"/>
</dbReference>
<reference evidence="9" key="1">
    <citation type="submission" date="2016-06" db="EMBL/GenBank/DDBJ databases">
        <authorList>
            <person name="de Vries S.P.W."/>
            <person name="Hadjirin N.F."/>
            <person name="Lay E.M."/>
            <person name="Zadoks R.N."/>
            <person name="Peacock S.J."/>
            <person name="Parkhill J."/>
            <person name="Grant A.J."/>
            <person name="Mcdougall S."/>
            <person name="Holmes M.A."/>
        </authorList>
    </citation>
    <scope>NUCLEOTIDE SEQUENCE [LARGE SCALE GENOMIC DNA]</scope>
    <source>
        <strain evidence="9">NZ1587</strain>
    </source>
</reference>
<dbReference type="InterPro" id="IPR029063">
    <property type="entry name" value="SAM-dependent_MTases_sf"/>
</dbReference>
<sequence>MRKYKFIDLFAGCGGLEDGFMQTGDYECISSVEWLKPQVDTLRHRLKNKYNILNADESVLHFDIQREDELFNGWNNDENFGSSLGLDHYVKKSNGVDLIIGGPPCQAYSIAGRVRDENGMRNDYRNYLFEHYLSVVKRYKPKVFVFENVPGILSAKPNDKKIIEIIEEEFKKSGYVISNKIQKYGVVDASKYGVPQRRKRVILLGVRKDLDSLDSIYDKIDDFYNVMLPKYQQKEVTVGEAIDDLPKISPIWDDEKRTNKKAYTYQEGINWHIPRYHNLRDMDIYKMLAEDIETGEKKYTNAAAITKIYEQKVGSKSPIHRYHVLRKDEPSTTIIAHLYKDGNRFIHYDSSQARSITPREAARLQSFDDDFNFIGSQGSVYQMIGNAVPPKLALAIGKAVKEFLDNL</sequence>
<evidence type="ECO:0000256" key="4">
    <source>
        <dbReference type="ARBA" id="ARBA00022747"/>
    </source>
</evidence>
<protein>
    <recommendedName>
        <fullName evidence="7">Cytosine-specific methyltransferase</fullName>
        <ecNumber evidence="7">2.1.1.37</ecNumber>
    </recommendedName>
</protein>
<evidence type="ECO:0000256" key="5">
    <source>
        <dbReference type="PROSITE-ProRule" id="PRU01016"/>
    </source>
</evidence>
<feature type="active site" evidence="5">
    <location>
        <position position="105"/>
    </location>
</feature>
<organism evidence="8 9">
    <name type="scientific">Streptococcus bovimastitidis</name>
    <dbReference type="NCBI Taxonomy" id="1856638"/>
    <lineage>
        <taxon>Bacteria</taxon>
        <taxon>Bacillati</taxon>
        <taxon>Bacillota</taxon>
        <taxon>Bacilli</taxon>
        <taxon>Lactobacillales</taxon>
        <taxon>Streptococcaceae</taxon>
        <taxon>Streptococcus</taxon>
    </lineage>
</organism>
<dbReference type="InterPro" id="IPR001525">
    <property type="entry name" value="C5_MeTfrase"/>
</dbReference>
<keyword evidence="3 5" id="KW-0949">S-adenosyl-L-methionine</keyword>
<dbReference type="RefSeq" id="WP_071792841.1">
    <property type="nucleotide sequence ID" value="NZ_LZDD01000001.1"/>
</dbReference>
<dbReference type="PANTHER" id="PTHR10629:SF52">
    <property type="entry name" value="DNA (CYTOSINE-5)-METHYLTRANSFERASE 1"/>
    <property type="match status" value="1"/>
</dbReference>
<dbReference type="GO" id="GO:0009307">
    <property type="term" value="P:DNA restriction-modification system"/>
    <property type="evidence" value="ECO:0007669"/>
    <property type="project" value="UniProtKB-KW"/>
</dbReference>
<evidence type="ECO:0000313" key="8">
    <source>
        <dbReference type="EMBL" id="OJF72186.1"/>
    </source>
</evidence>
<keyword evidence="9" id="KW-1185">Reference proteome</keyword>
<gene>
    <name evidence="8" type="ORF">A9Q68_01185</name>
</gene>
<dbReference type="Gene3D" id="3.40.50.150">
    <property type="entry name" value="Vaccinia Virus protein VP39"/>
    <property type="match status" value="1"/>
</dbReference>
<evidence type="ECO:0000256" key="1">
    <source>
        <dbReference type="ARBA" id="ARBA00022603"/>
    </source>
</evidence>
<dbReference type="GO" id="GO:0032259">
    <property type="term" value="P:methylation"/>
    <property type="evidence" value="ECO:0007669"/>
    <property type="project" value="UniProtKB-KW"/>
</dbReference>
<dbReference type="Proteomes" id="UP000182015">
    <property type="component" value="Unassembled WGS sequence"/>
</dbReference>
<dbReference type="InterPro" id="IPR031303">
    <property type="entry name" value="C5_meth_CS"/>
</dbReference>
<proteinExistence type="inferred from homology"/>
<dbReference type="EMBL" id="LZDD01000001">
    <property type="protein sequence ID" value="OJF72186.1"/>
    <property type="molecule type" value="Genomic_DNA"/>
</dbReference>
<dbReference type="OrthoDB" id="9813719at2"/>
<comment type="catalytic activity">
    <reaction evidence="7">
        <text>a 2'-deoxycytidine in DNA + S-adenosyl-L-methionine = a 5-methyl-2'-deoxycytidine in DNA + S-adenosyl-L-homocysteine + H(+)</text>
        <dbReference type="Rhea" id="RHEA:13681"/>
        <dbReference type="Rhea" id="RHEA-COMP:11369"/>
        <dbReference type="Rhea" id="RHEA-COMP:11370"/>
        <dbReference type="ChEBI" id="CHEBI:15378"/>
        <dbReference type="ChEBI" id="CHEBI:57856"/>
        <dbReference type="ChEBI" id="CHEBI:59789"/>
        <dbReference type="ChEBI" id="CHEBI:85452"/>
        <dbReference type="ChEBI" id="CHEBI:85454"/>
        <dbReference type="EC" id="2.1.1.37"/>
    </reaction>
</comment>
<evidence type="ECO:0000256" key="7">
    <source>
        <dbReference type="RuleBase" id="RU000417"/>
    </source>
</evidence>
<dbReference type="Gene3D" id="3.90.120.10">
    <property type="entry name" value="DNA Methylase, subunit A, domain 2"/>
    <property type="match status" value="1"/>
</dbReference>
<dbReference type="PRINTS" id="PR00105">
    <property type="entry name" value="C5METTRFRASE"/>
</dbReference>
<dbReference type="PROSITE" id="PS00094">
    <property type="entry name" value="C5_MTASE_1"/>
    <property type="match status" value="1"/>
</dbReference>
<dbReference type="InterPro" id="IPR050390">
    <property type="entry name" value="C5-Methyltransferase"/>
</dbReference>
<accession>A0A1L8MN81</accession>
<evidence type="ECO:0000256" key="6">
    <source>
        <dbReference type="RuleBase" id="RU000416"/>
    </source>
</evidence>
<comment type="similarity">
    <text evidence="5 6">Belongs to the class I-like SAM-binding methyltransferase superfamily. C5-methyltransferase family.</text>
</comment>
<dbReference type="AlphaFoldDB" id="A0A1L8MN81"/>
<dbReference type="PANTHER" id="PTHR10629">
    <property type="entry name" value="CYTOSINE-SPECIFIC METHYLTRANSFERASE"/>
    <property type="match status" value="1"/>
</dbReference>
<dbReference type="SUPFAM" id="SSF53335">
    <property type="entry name" value="S-adenosyl-L-methionine-dependent methyltransferases"/>
    <property type="match status" value="1"/>
</dbReference>
<evidence type="ECO:0000256" key="3">
    <source>
        <dbReference type="ARBA" id="ARBA00022691"/>
    </source>
</evidence>
<dbReference type="GO" id="GO:0003886">
    <property type="term" value="F:DNA (cytosine-5-)-methyltransferase activity"/>
    <property type="evidence" value="ECO:0007669"/>
    <property type="project" value="UniProtKB-EC"/>
</dbReference>
<dbReference type="EC" id="2.1.1.37" evidence="7"/>
<keyword evidence="4" id="KW-0680">Restriction system</keyword>
<dbReference type="Pfam" id="PF00145">
    <property type="entry name" value="DNA_methylase"/>
    <property type="match status" value="1"/>
</dbReference>
<evidence type="ECO:0000256" key="2">
    <source>
        <dbReference type="ARBA" id="ARBA00022679"/>
    </source>
</evidence>
<dbReference type="NCBIfam" id="TIGR00675">
    <property type="entry name" value="dcm"/>
    <property type="match status" value="1"/>
</dbReference>
<dbReference type="STRING" id="1856638.A9Q68_01185"/>
<dbReference type="PROSITE" id="PS00095">
    <property type="entry name" value="C5_MTASE_2"/>
    <property type="match status" value="1"/>
</dbReference>
<name>A0A1L8MN81_9STRE</name>